<protein>
    <submittedName>
        <fullName evidence="10">MFS transporter</fullName>
    </submittedName>
</protein>
<dbReference type="Pfam" id="PF12832">
    <property type="entry name" value="MFS_1_like"/>
    <property type="match status" value="1"/>
</dbReference>
<evidence type="ECO:0000256" key="6">
    <source>
        <dbReference type="ARBA" id="ARBA00022989"/>
    </source>
</evidence>
<feature type="transmembrane region" description="Helical" evidence="8">
    <location>
        <begin position="162"/>
        <end position="182"/>
    </location>
</feature>
<evidence type="ECO:0000256" key="4">
    <source>
        <dbReference type="ARBA" id="ARBA00022519"/>
    </source>
</evidence>
<keyword evidence="2" id="KW-0813">Transport</keyword>
<feature type="transmembrane region" description="Helical" evidence="8">
    <location>
        <begin position="209"/>
        <end position="230"/>
    </location>
</feature>
<feature type="transmembrane region" description="Helical" evidence="8">
    <location>
        <begin position="12"/>
        <end position="34"/>
    </location>
</feature>
<dbReference type="PANTHER" id="PTHR23522">
    <property type="entry name" value="BLL5896 PROTEIN"/>
    <property type="match status" value="1"/>
</dbReference>
<accession>A0ABP9EH39</accession>
<keyword evidence="6 8" id="KW-1133">Transmembrane helix</keyword>
<comment type="caution">
    <text evidence="10">The sequence shown here is derived from an EMBL/GenBank/DDBJ whole genome shotgun (WGS) entry which is preliminary data.</text>
</comment>
<dbReference type="InterPro" id="IPR024989">
    <property type="entry name" value="MFS_assoc_dom"/>
</dbReference>
<keyword evidence="3" id="KW-1003">Cell membrane</keyword>
<keyword evidence="7 8" id="KW-0472">Membrane</keyword>
<feature type="transmembrane region" description="Helical" evidence="8">
    <location>
        <begin position="242"/>
        <end position="262"/>
    </location>
</feature>
<feature type="domain" description="Major facilitator superfamily associated" evidence="9">
    <location>
        <begin position="14"/>
        <end position="366"/>
    </location>
</feature>
<feature type="transmembrane region" description="Helical" evidence="8">
    <location>
        <begin position="137"/>
        <end position="156"/>
    </location>
</feature>
<name>A0ABP9EH39_9GAMM</name>
<feature type="transmembrane region" description="Helical" evidence="8">
    <location>
        <begin position="98"/>
        <end position="116"/>
    </location>
</feature>
<dbReference type="InterPro" id="IPR026032">
    <property type="entry name" value="HcaT-like"/>
</dbReference>
<feature type="transmembrane region" description="Helical" evidence="8">
    <location>
        <begin position="46"/>
        <end position="64"/>
    </location>
</feature>
<keyword evidence="5 8" id="KW-0812">Transmembrane</keyword>
<dbReference type="SUPFAM" id="SSF103473">
    <property type="entry name" value="MFS general substrate transporter"/>
    <property type="match status" value="1"/>
</dbReference>
<feature type="transmembrane region" description="Helical" evidence="8">
    <location>
        <begin position="76"/>
        <end position="92"/>
    </location>
</feature>
<gene>
    <name evidence="10" type="ORF">GCM10023333_01370</name>
</gene>
<dbReference type="NCBIfam" id="NF037955">
    <property type="entry name" value="mfs"/>
    <property type="match status" value="1"/>
</dbReference>
<sequence>MTTSPLTGRQGKALAACYFCFFAILGLLVPYLGLYLDGLGFHSLEIGQLLAILFATRIIAPNLWAALADHLGKRVAIIRLGAALAALTFAGLSGSTAFVTLALVMALFTFFWNAILAQLEAVTLTSLGERSHQYGTLRSFGSVGYIVMVVGAGWWFERHGASALPHIGLLVFAALVLTSWFIREPAEAAPAQRHQASLGFVEALRQPKVILFLLTALLIQASHGPFYTFYVLYLIQLGFGEAWAGALVALGVIAEIGIFALAPRLLARWSLSSLMLVGCALAALRWLMTDWMGMSLSGQALAALLHAFSFGLTHACAIAFVHGAFASADQGKAQALYASLSFGVGGALGAYLSGILWQNGDGAHVTWWSAAMAALAAGLIMLLFKFFDAKRETDPTPV</sequence>
<evidence type="ECO:0000256" key="3">
    <source>
        <dbReference type="ARBA" id="ARBA00022475"/>
    </source>
</evidence>
<dbReference type="PANTHER" id="PTHR23522:SF10">
    <property type="entry name" value="3-PHENYLPROPIONIC ACID TRANSPORTER-RELATED"/>
    <property type="match status" value="1"/>
</dbReference>
<organism evidence="10 11">
    <name type="scientific">Ferrimonas pelagia</name>
    <dbReference type="NCBI Taxonomy" id="1177826"/>
    <lineage>
        <taxon>Bacteria</taxon>
        <taxon>Pseudomonadati</taxon>
        <taxon>Pseudomonadota</taxon>
        <taxon>Gammaproteobacteria</taxon>
        <taxon>Alteromonadales</taxon>
        <taxon>Ferrimonadaceae</taxon>
        <taxon>Ferrimonas</taxon>
    </lineage>
</organism>
<comment type="subcellular location">
    <subcellularLocation>
        <location evidence="1">Cell inner membrane</location>
        <topology evidence="1">Multi-pass membrane protein</topology>
    </subcellularLocation>
</comment>
<feature type="transmembrane region" description="Helical" evidence="8">
    <location>
        <begin position="300"/>
        <end position="323"/>
    </location>
</feature>
<dbReference type="Proteomes" id="UP001499988">
    <property type="component" value="Unassembled WGS sequence"/>
</dbReference>
<evidence type="ECO:0000256" key="7">
    <source>
        <dbReference type="ARBA" id="ARBA00023136"/>
    </source>
</evidence>
<evidence type="ECO:0000256" key="8">
    <source>
        <dbReference type="SAM" id="Phobius"/>
    </source>
</evidence>
<feature type="transmembrane region" description="Helical" evidence="8">
    <location>
        <begin position="335"/>
        <end position="353"/>
    </location>
</feature>
<feature type="transmembrane region" description="Helical" evidence="8">
    <location>
        <begin position="269"/>
        <end position="288"/>
    </location>
</feature>
<dbReference type="Gene3D" id="1.20.1250.20">
    <property type="entry name" value="MFS general substrate transporter like domains"/>
    <property type="match status" value="2"/>
</dbReference>
<dbReference type="PIRSF" id="PIRSF004925">
    <property type="entry name" value="HcaT"/>
    <property type="match status" value="1"/>
</dbReference>
<evidence type="ECO:0000313" key="11">
    <source>
        <dbReference type="Proteomes" id="UP001499988"/>
    </source>
</evidence>
<evidence type="ECO:0000256" key="2">
    <source>
        <dbReference type="ARBA" id="ARBA00022448"/>
    </source>
</evidence>
<evidence type="ECO:0000313" key="10">
    <source>
        <dbReference type="EMBL" id="GAA4872345.1"/>
    </source>
</evidence>
<evidence type="ECO:0000256" key="1">
    <source>
        <dbReference type="ARBA" id="ARBA00004429"/>
    </source>
</evidence>
<dbReference type="InterPro" id="IPR036259">
    <property type="entry name" value="MFS_trans_sf"/>
</dbReference>
<dbReference type="RefSeq" id="WP_345332243.1">
    <property type="nucleotide sequence ID" value="NZ_BAABJZ010000003.1"/>
</dbReference>
<keyword evidence="4" id="KW-0997">Cell inner membrane</keyword>
<keyword evidence="11" id="KW-1185">Reference proteome</keyword>
<reference evidence="11" key="1">
    <citation type="journal article" date="2019" name="Int. J. Syst. Evol. Microbiol.">
        <title>The Global Catalogue of Microorganisms (GCM) 10K type strain sequencing project: providing services to taxonomists for standard genome sequencing and annotation.</title>
        <authorList>
            <consortium name="The Broad Institute Genomics Platform"/>
            <consortium name="The Broad Institute Genome Sequencing Center for Infectious Disease"/>
            <person name="Wu L."/>
            <person name="Ma J."/>
        </authorList>
    </citation>
    <scope>NUCLEOTIDE SEQUENCE [LARGE SCALE GENOMIC DNA]</scope>
    <source>
        <strain evidence="11">JCM 18401</strain>
    </source>
</reference>
<feature type="transmembrane region" description="Helical" evidence="8">
    <location>
        <begin position="365"/>
        <end position="384"/>
    </location>
</feature>
<evidence type="ECO:0000256" key="5">
    <source>
        <dbReference type="ARBA" id="ARBA00022692"/>
    </source>
</evidence>
<evidence type="ECO:0000259" key="9">
    <source>
        <dbReference type="Pfam" id="PF12832"/>
    </source>
</evidence>
<proteinExistence type="predicted"/>
<dbReference type="EMBL" id="BAABJZ010000003">
    <property type="protein sequence ID" value="GAA4872345.1"/>
    <property type="molecule type" value="Genomic_DNA"/>
</dbReference>